<evidence type="ECO:0000256" key="2">
    <source>
        <dbReference type="SAM" id="Phobius"/>
    </source>
</evidence>
<gene>
    <name evidence="3" type="ORF">AAF712_015406</name>
</gene>
<evidence type="ECO:0000313" key="4">
    <source>
        <dbReference type="Proteomes" id="UP001437256"/>
    </source>
</evidence>
<feature type="compositionally biased region" description="Low complexity" evidence="1">
    <location>
        <begin position="286"/>
        <end position="300"/>
    </location>
</feature>
<keyword evidence="4" id="KW-1185">Reference proteome</keyword>
<keyword evidence="2" id="KW-0472">Membrane</keyword>
<protein>
    <submittedName>
        <fullName evidence="3">Uncharacterized protein</fullName>
    </submittedName>
</protein>
<feature type="compositionally biased region" description="Basic and acidic residues" evidence="1">
    <location>
        <begin position="426"/>
        <end position="442"/>
    </location>
</feature>
<feature type="region of interest" description="Disordered" evidence="1">
    <location>
        <begin position="1"/>
        <end position="21"/>
    </location>
</feature>
<reference evidence="3 4" key="1">
    <citation type="submission" date="2024-05" db="EMBL/GenBank/DDBJ databases">
        <title>A draft genome resource for the thread blight pathogen Marasmius tenuissimus strain MS-2.</title>
        <authorList>
            <person name="Yulfo-Soto G.E."/>
            <person name="Baruah I.K."/>
            <person name="Amoako-Attah I."/>
            <person name="Bukari Y."/>
            <person name="Meinhardt L.W."/>
            <person name="Bailey B.A."/>
            <person name="Cohen S.P."/>
        </authorList>
    </citation>
    <scope>NUCLEOTIDE SEQUENCE [LARGE SCALE GENOMIC DNA]</scope>
    <source>
        <strain evidence="3 4">MS-2</strain>
    </source>
</reference>
<dbReference type="EMBL" id="JBBXMP010000405">
    <property type="protein sequence ID" value="KAL0057942.1"/>
    <property type="molecule type" value="Genomic_DNA"/>
</dbReference>
<dbReference type="Proteomes" id="UP001437256">
    <property type="component" value="Unassembled WGS sequence"/>
</dbReference>
<name>A0ABR2ZBT2_9AGAR</name>
<evidence type="ECO:0000256" key="1">
    <source>
        <dbReference type="SAM" id="MobiDB-lite"/>
    </source>
</evidence>
<keyword evidence="2" id="KW-0812">Transmembrane</keyword>
<feature type="region of interest" description="Disordered" evidence="1">
    <location>
        <begin position="63"/>
        <end position="93"/>
    </location>
</feature>
<organism evidence="3 4">
    <name type="scientific">Marasmius tenuissimus</name>
    <dbReference type="NCBI Taxonomy" id="585030"/>
    <lineage>
        <taxon>Eukaryota</taxon>
        <taxon>Fungi</taxon>
        <taxon>Dikarya</taxon>
        <taxon>Basidiomycota</taxon>
        <taxon>Agaricomycotina</taxon>
        <taxon>Agaricomycetes</taxon>
        <taxon>Agaricomycetidae</taxon>
        <taxon>Agaricales</taxon>
        <taxon>Marasmiineae</taxon>
        <taxon>Marasmiaceae</taxon>
        <taxon>Marasmius</taxon>
    </lineage>
</organism>
<accession>A0ABR2ZBT2</accession>
<feature type="compositionally biased region" description="Pro residues" evidence="1">
    <location>
        <begin position="370"/>
        <end position="380"/>
    </location>
</feature>
<feature type="region of interest" description="Disordered" evidence="1">
    <location>
        <begin position="329"/>
        <end position="442"/>
    </location>
</feature>
<feature type="region of interest" description="Disordered" evidence="1">
    <location>
        <begin position="267"/>
        <end position="300"/>
    </location>
</feature>
<feature type="compositionally biased region" description="Polar residues" evidence="1">
    <location>
        <begin position="383"/>
        <end position="392"/>
    </location>
</feature>
<keyword evidence="2" id="KW-1133">Transmembrane helix</keyword>
<sequence>MSSNATSNTTSTVSSAASASASTVGQHDYSRSLLAAGLTLGILGAIAIAIIVRWTYHLKVPNGPTTLKDMEEGDPTDKPAKHKRRGPSISGAVALGGGLVRKATGKLLHSGSSPSDNRRQLAAKITPFGSSTNEEGDGPKFVHIPGQNMRIATRTTNGGWTFSEPDARTNRRSMSAASWFGITGGNGRTSAYGLGGYNGIDAASVQQVSPTKSSLYHHKPRYQGGDSTLSVNTYGLNRNGYEKDDYAYSSVGGHSPIGREARDQVAPLPTVSSDRRPHPRLSIPMSAYSPSTSPTTSSYAHAPSLPPFTLSNISPPLLDSPLYGDFPSSVDSHSHGHGYGAQNYRSKPFPNEIQTSNPFESPILPSPTAQHPPPPLPPKTPRSRSFNFLDHTQGNEKEKEKEKEKEAYGFERMDGYQEVEAPPPAYDREKERQREREREREK</sequence>
<evidence type="ECO:0000313" key="3">
    <source>
        <dbReference type="EMBL" id="KAL0057942.1"/>
    </source>
</evidence>
<comment type="caution">
    <text evidence="3">The sequence shown here is derived from an EMBL/GenBank/DDBJ whole genome shotgun (WGS) entry which is preliminary data.</text>
</comment>
<feature type="compositionally biased region" description="Basic and acidic residues" evidence="1">
    <location>
        <begin position="393"/>
        <end position="415"/>
    </location>
</feature>
<feature type="transmembrane region" description="Helical" evidence="2">
    <location>
        <begin position="33"/>
        <end position="56"/>
    </location>
</feature>
<proteinExistence type="predicted"/>